<evidence type="ECO:0000313" key="2">
    <source>
        <dbReference type="Proteomes" id="UP000004508"/>
    </source>
</evidence>
<dbReference type="EMBL" id="ADVG01000001">
    <property type="protein sequence ID" value="EFH89547.1"/>
    <property type="molecule type" value="Genomic_DNA"/>
</dbReference>
<reference evidence="1 2" key="1">
    <citation type="journal article" date="2011" name="Stand. Genomic Sci.">
        <title>Non-contiguous finished genome sequence and contextual data of the filamentous soil bacterium Ktedonobacter racemifer type strain (SOSP1-21).</title>
        <authorList>
            <person name="Chang Y.J."/>
            <person name="Land M."/>
            <person name="Hauser L."/>
            <person name="Chertkov O."/>
            <person name="Del Rio T.G."/>
            <person name="Nolan M."/>
            <person name="Copeland A."/>
            <person name="Tice H."/>
            <person name="Cheng J.F."/>
            <person name="Lucas S."/>
            <person name="Han C."/>
            <person name="Goodwin L."/>
            <person name="Pitluck S."/>
            <person name="Ivanova N."/>
            <person name="Ovchinikova G."/>
            <person name="Pati A."/>
            <person name="Chen A."/>
            <person name="Palaniappan K."/>
            <person name="Mavromatis K."/>
            <person name="Liolios K."/>
            <person name="Brettin T."/>
            <person name="Fiebig A."/>
            <person name="Rohde M."/>
            <person name="Abt B."/>
            <person name="Goker M."/>
            <person name="Detter J.C."/>
            <person name="Woyke T."/>
            <person name="Bristow J."/>
            <person name="Eisen J.A."/>
            <person name="Markowitz V."/>
            <person name="Hugenholtz P."/>
            <person name="Kyrpides N.C."/>
            <person name="Klenk H.P."/>
            <person name="Lapidus A."/>
        </authorList>
    </citation>
    <scope>NUCLEOTIDE SEQUENCE [LARGE SCALE GENOMIC DNA]</scope>
    <source>
        <strain evidence="2">DSM 44963</strain>
    </source>
</reference>
<keyword evidence="2" id="KW-1185">Reference proteome</keyword>
<accession>D6TJE0</accession>
<protein>
    <submittedName>
        <fullName evidence="1">Uncharacterized protein</fullName>
    </submittedName>
</protein>
<comment type="caution">
    <text evidence="1">The sequence shown here is derived from an EMBL/GenBank/DDBJ whole genome shotgun (WGS) entry which is preliminary data.</text>
</comment>
<dbReference type="Proteomes" id="UP000004508">
    <property type="component" value="Unassembled WGS sequence"/>
</dbReference>
<name>D6TJE0_KTERA</name>
<gene>
    <name evidence="1" type="ORF">Krac_11111</name>
</gene>
<proteinExistence type="predicted"/>
<dbReference type="InParanoid" id="D6TJE0"/>
<dbReference type="AlphaFoldDB" id="D6TJE0"/>
<evidence type="ECO:0000313" key="1">
    <source>
        <dbReference type="EMBL" id="EFH89547.1"/>
    </source>
</evidence>
<organism evidence="1 2">
    <name type="scientific">Ktedonobacter racemifer DSM 44963</name>
    <dbReference type="NCBI Taxonomy" id="485913"/>
    <lineage>
        <taxon>Bacteria</taxon>
        <taxon>Bacillati</taxon>
        <taxon>Chloroflexota</taxon>
        <taxon>Ktedonobacteria</taxon>
        <taxon>Ktedonobacterales</taxon>
        <taxon>Ktedonobacteraceae</taxon>
        <taxon>Ktedonobacter</taxon>
    </lineage>
</organism>
<sequence length="54" mass="6118">MNVRQKQVEWNATRVTPVGARSDAGYFLLPYFFSENPEREALATRVALGFGIRS</sequence>